<keyword evidence="2" id="KW-1185">Reference proteome</keyword>
<protein>
    <submittedName>
        <fullName evidence="1">Uncharacterized protein</fullName>
    </submittedName>
</protein>
<evidence type="ECO:0000313" key="2">
    <source>
        <dbReference type="Proteomes" id="UP000318437"/>
    </source>
</evidence>
<dbReference type="AlphaFoldDB" id="A0A5C6CY38"/>
<evidence type="ECO:0000313" key="1">
    <source>
        <dbReference type="EMBL" id="TWU28494.1"/>
    </source>
</evidence>
<accession>A0A5C6CY38</accession>
<sequence>MGSGGANLSLIFMTALAPLFGHLKVGNFTPATTGCGNWRLFDKAIEFGKLFVRFRTQQATHINAGMIRFQR</sequence>
<name>A0A5C6CY38_9BACT</name>
<comment type="caution">
    <text evidence="1">The sequence shown here is derived from an EMBL/GenBank/DDBJ whole genome shotgun (WGS) entry which is preliminary data.</text>
</comment>
<dbReference type="Proteomes" id="UP000318437">
    <property type="component" value="Unassembled WGS sequence"/>
</dbReference>
<gene>
    <name evidence="1" type="ORF">Pla144_17840</name>
</gene>
<reference evidence="1 2" key="1">
    <citation type="submission" date="2019-02" db="EMBL/GenBank/DDBJ databases">
        <title>Deep-cultivation of Planctomycetes and their phenomic and genomic characterization uncovers novel biology.</title>
        <authorList>
            <person name="Wiegand S."/>
            <person name="Jogler M."/>
            <person name="Boedeker C."/>
            <person name="Pinto D."/>
            <person name="Vollmers J."/>
            <person name="Rivas-Marin E."/>
            <person name="Kohn T."/>
            <person name="Peeters S.H."/>
            <person name="Heuer A."/>
            <person name="Rast P."/>
            <person name="Oberbeckmann S."/>
            <person name="Bunk B."/>
            <person name="Jeske O."/>
            <person name="Meyerdierks A."/>
            <person name="Storesund J.E."/>
            <person name="Kallscheuer N."/>
            <person name="Luecker S."/>
            <person name="Lage O.M."/>
            <person name="Pohl T."/>
            <person name="Merkel B.J."/>
            <person name="Hornburger P."/>
            <person name="Mueller R.-W."/>
            <person name="Bruemmer F."/>
            <person name="Labrenz M."/>
            <person name="Spormann A.M."/>
            <person name="Op Den Camp H."/>
            <person name="Overmann J."/>
            <person name="Amann R."/>
            <person name="Jetten M.S.M."/>
            <person name="Mascher T."/>
            <person name="Medema M.H."/>
            <person name="Devos D.P."/>
            <person name="Kaster A.-K."/>
            <person name="Ovreas L."/>
            <person name="Rohde M."/>
            <person name="Galperin M.Y."/>
            <person name="Jogler C."/>
        </authorList>
    </citation>
    <scope>NUCLEOTIDE SEQUENCE [LARGE SCALE GENOMIC DNA]</scope>
    <source>
        <strain evidence="1 2">Pla144</strain>
    </source>
</reference>
<dbReference type="EMBL" id="SJPS01000002">
    <property type="protein sequence ID" value="TWU28494.1"/>
    <property type="molecule type" value="Genomic_DNA"/>
</dbReference>
<proteinExistence type="predicted"/>
<organism evidence="1 2">
    <name type="scientific">Bythopirellula polymerisocia</name>
    <dbReference type="NCBI Taxonomy" id="2528003"/>
    <lineage>
        <taxon>Bacteria</taxon>
        <taxon>Pseudomonadati</taxon>
        <taxon>Planctomycetota</taxon>
        <taxon>Planctomycetia</taxon>
        <taxon>Pirellulales</taxon>
        <taxon>Lacipirellulaceae</taxon>
        <taxon>Bythopirellula</taxon>
    </lineage>
</organism>